<name>A0AAE7X0H4_9CAUD</name>
<dbReference type="EMBL" id="MZ501267">
    <property type="protein sequence ID" value="QZA70537.1"/>
    <property type="molecule type" value="Genomic_DNA"/>
</dbReference>
<dbReference type="InterPro" id="IPR036525">
    <property type="entry name" value="Tubulin/FtsZ_GTPase_sf"/>
</dbReference>
<dbReference type="RefSeq" id="YP_010667807.1">
    <property type="nucleotide sequence ID" value="NC_070952.1"/>
</dbReference>
<keyword evidence="2" id="KW-1185">Reference proteome</keyword>
<evidence type="ECO:0000313" key="1">
    <source>
        <dbReference type="EMBL" id="QZA70537.1"/>
    </source>
</evidence>
<proteinExistence type="predicted"/>
<dbReference type="Gene3D" id="3.40.50.1440">
    <property type="entry name" value="Tubulin/FtsZ, GTPase domain"/>
    <property type="match status" value="1"/>
</dbReference>
<protein>
    <submittedName>
        <fullName evidence="1">Tubulin/FtsZ-like protein</fullName>
    </submittedName>
</protein>
<dbReference type="KEGG" id="vg:77943942"/>
<evidence type="ECO:0000313" key="2">
    <source>
        <dbReference type="Proteomes" id="UP000827517"/>
    </source>
</evidence>
<reference evidence="1" key="1">
    <citation type="submission" date="2021-07" db="EMBL/GenBank/DDBJ databases">
        <authorList>
            <person name="Roth S.J."/>
            <person name="Krukonis G.P."/>
            <person name="Delesalle V.A."/>
        </authorList>
    </citation>
    <scope>NUCLEOTIDE SEQUENCE</scope>
</reference>
<gene>
    <name evidence="1" type="primary">53</name>
    <name evidence="1" type="ORF">AH04_53</name>
</gene>
<dbReference type="SUPFAM" id="SSF52490">
    <property type="entry name" value="Tubulin nucleotide-binding domain-like"/>
    <property type="match status" value="1"/>
</dbReference>
<organism evidence="1 2">
    <name type="scientific">Erwinia phage AH04</name>
    <dbReference type="NCBI Taxonomy" id="2869569"/>
    <lineage>
        <taxon>Viruses</taxon>
        <taxon>Duplodnaviria</taxon>
        <taxon>Heunggongvirae</taxon>
        <taxon>Uroviricota</taxon>
        <taxon>Caudoviricetes</taxon>
        <taxon>Chimalliviridae</taxon>
        <taxon>Meadowvirus</taxon>
        <taxon>Meadowvirus AH04</taxon>
    </lineage>
</organism>
<sequence length="316" mass="34587">MKDFNIYAVGGTGINIANRFLKDNRNGRAVDTIVGFDTSSANPVSDGLFNVERVPDAEGSGGNKKAHADKYPDFAKQMLAKYPPNRLNIVVFSTGGGTGASLGPWIVRNLLQRKVPVLAIVIGDRSSYNEHDNTIGTLGSLYNQTKLGHSVLFSYIENKPTVTQGDVNANAAARIDNAIMLFSMENERIDYADVFNFFFYTTVVDADPVLTQLTFLTDNDVGNYKSKPVAALSLYADADQIKSPFEDLLYRKAGIYGETYRGITQTTHAVLDHGDTLENLKEMINNKAVKTDQLAGQFRNKGNLNFGGNADDDGMM</sequence>
<dbReference type="GeneID" id="77943942"/>
<dbReference type="Proteomes" id="UP000827517">
    <property type="component" value="Segment"/>
</dbReference>
<accession>A0AAE7X0H4</accession>